<feature type="region of interest" description="Disordered" evidence="1">
    <location>
        <begin position="106"/>
        <end position="130"/>
    </location>
</feature>
<keyword evidence="2" id="KW-0812">Transmembrane</keyword>
<feature type="transmembrane region" description="Helical" evidence="2">
    <location>
        <begin position="44"/>
        <end position="71"/>
    </location>
</feature>
<reference evidence="3 4" key="1">
    <citation type="journal article" date="2019" name="Nat. Microbiol.">
        <title>Mediterranean grassland soil C-N compound turnover is dependent on rainfall and depth, and is mediated by genomically divergent microorganisms.</title>
        <authorList>
            <person name="Diamond S."/>
            <person name="Andeer P.F."/>
            <person name="Li Z."/>
            <person name="Crits-Christoph A."/>
            <person name="Burstein D."/>
            <person name="Anantharaman K."/>
            <person name="Lane K.R."/>
            <person name="Thomas B.C."/>
            <person name="Pan C."/>
            <person name="Northen T.R."/>
            <person name="Banfield J.F."/>
        </authorList>
    </citation>
    <scope>NUCLEOTIDE SEQUENCE [LARGE SCALE GENOMIC DNA]</scope>
    <source>
        <strain evidence="3">WS_11</strain>
    </source>
</reference>
<organism evidence="3 4">
    <name type="scientific">Eiseniibacteriota bacterium</name>
    <dbReference type="NCBI Taxonomy" id="2212470"/>
    <lineage>
        <taxon>Bacteria</taxon>
        <taxon>Candidatus Eiseniibacteriota</taxon>
    </lineage>
</organism>
<dbReference type="Proteomes" id="UP000319771">
    <property type="component" value="Unassembled WGS sequence"/>
</dbReference>
<evidence type="ECO:0000256" key="2">
    <source>
        <dbReference type="SAM" id="Phobius"/>
    </source>
</evidence>
<gene>
    <name evidence="3" type="ORF">E6K81_07280</name>
</gene>
<accession>A0A538U971</accession>
<feature type="compositionally biased region" description="Low complexity" evidence="1">
    <location>
        <begin position="108"/>
        <end position="118"/>
    </location>
</feature>
<proteinExistence type="predicted"/>
<evidence type="ECO:0000313" key="3">
    <source>
        <dbReference type="EMBL" id="TMQ72445.1"/>
    </source>
</evidence>
<keyword evidence="2" id="KW-0472">Membrane</keyword>
<dbReference type="AlphaFoldDB" id="A0A538U971"/>
<protein>
    <submittedName>
        <fullName evidence="3">Uncharacterized protein</fullName>
    </submittedName>
</protein>
<evidence type="ECO:0000313" key="4">
    <source>
        <dbReference type="Proteomes" id="UP000319771"/>
    </source>
</evidence>
<sequence length="130" mass="13481">MTFDPGDDDPRLTRLLQTVRADADPALWTRVRARLESRRRLPALLAWAMRPAALAASVALLVVAAGATLMLGAPTAMLPSTSVAASLTTPEEEATLGDALVAERDAEAAPPAVTAAPAGNGAVRDSGERR</sequence>
<name>A0A538U971_UNCEI</name>
<keyword evidence="2" id="KW-1133">Transmembrane helix</keyword>
<comment type="caution">
    <text evidence="3">The sequence shown here is derived from an EMBL/GenBank/DDBJ whole genome shotgun (WGS) entry which is preliminary data.</text>
</comment>
<evidence type="ECO:0000256" key="1">
    <source>
        <dbReference type="SAM" id="MobiDB-lite"/>
    </source>
</evidence>
<dbReference type="EMBL" id="VBPB01000107">
    <property type="protein sequence ID" value="TMQ72445.1"/>
    <property type="molecule type" value="Genomic_DNA"/>
</dbReference>